<feature type="transmembrane region" description="Helical" evidence="1">
    <location>
        <begin position="100"/>
        <end position="119"/>
    </location>
</feature>
<keyword evidence="1" id="KW-0472">Membrane</keyword>
<dbReference type="PANTHER" id="PTHR40465">
    <property type="entry name" value="CHROMOSOME 1, WHOLE GENOME SHOTGUN SEQUENCE"/>
    <property type="match status" value="1"/>
</dbReference>
<gene>
    <name evidence="3" type="ORF">LAESUDRAFT_539986</name>
</gene>
<reference evidence="3 4" key="1">
    <citation type="journal article" date="2016" name="Mol. Biol. Evol.">
        <title>Comparative Genomics of Early-Diverging Mushroom-Forming Fungi Provides Insights into the Origins of Lignocellulose Decay Capabilities.</title>
        <authorList>
            <person name="Nagy L.G."/>
            <person name="Riley R."/>
            <person name="Tritt A."/>
            <person name="Adam C."/>
            <person name="Daum C."/>
            <person name="Floudas D."/>
            <person name="Sun H."/>
            <person name="Yadav J.S."/>
            <person name="Pangilinan J."/>
            <person name="Larsson K.H."/>
            <person name="Matsuura K."/>
            <person name="Barry K."/>
            <person name="Labutti K."/>
            <person name="Kuo R."/>
            <person name="Ohm R.A."/>
            <person name="Bhattacharya S.S."/>
            <person name="Shirouzu T."/>
            <person name="Yoshinaga Y."/>
            <person name="Martin F.M."/>
            <person name="Grigoriev I.V."/>
            <person name="Hibbett D.S."/>
        </authorList>
    </citation>
    <scope>NUCLEOTIDE SEQUENCE [LARGE SCALE GENOMIC DNA]</scope>
    <source>
        <strain evidence="3 4">93-53</strain>
    </source>
</reference>
<protein>
    <recommendedName>
        <fullName evidence="2">DUF6534 domain-containing protein</fullName>
    </recommendedName>
</protein>
<dbReference type="InParanoid" id="A0A165FLF0"/>
<evidence type="ECO:0000313" key="3">
    <source>
        <dbReference type="EMBL" id="KZT09146.1"/>
    </source>
</evidence>
<keyword evidence="1" id="KW-1133">Transmembrane helix</keyword>
<dbReference type="STRING" id="1314785.A0A165FLF0"/>
<dbReference type="AlphaFoldDB" id="A0A165FLF0"/>
<dbReference type="EMBL" id="KV427612">
    <property type="protein sequence ID" value="KZT09146.1"/>
    <property type="molecule type" value="Genomic_DNA"/>
</dbReference>
<dbReference type="InterPro" id="IPR045339">
    <property type="entry name" value="DUF6534"/>
</dbReference>
<organism evidence="3 4">
    <name type="scientific">Laetiporus sulphureus 93-53</name>
    <dbReference type="NCBI Taxonomy" id="1314785"/>
    <lineage>
        <taxon>Eukaryota</taxon>
        <taxon>Fungi</taxon>
        <taxon>Dikarya</taxon>
        <taxon>Basidiomycota</taxon>
        <taxon>Agaricomycotina</taxon>
        <taxon>Agaricomycetes</taxon>
        <taxon>Polyporales</taxon>
        <taxon>Laetiporus</taxon>
    </lineage>
</organism>
<proteinExistence type="predicted"/>
<dbReference type="GeneID" id="63819896"/>
<evidence type="ECO:0000259" key="2">
    <source>
        <dbReference type="Pfam" id="PF20152"/>
    </source>
</evidence>
<dbReference type="PANTHER" id="PTHR40465:SF1">
    <property type="entry name" value="DUF6534 DOMAIN-CONTAINING PROTEIN"/>
    <property type="match status" value="1"/>
</dbReference>
<sequence>MCAVQSAAVQTYFARRIYILSRSRIITGSVIAVTLGQICIGILSALSNIQSVSSAGATIAWLVVSAVADVTIAITLVILFHKMKNGLKQTDILMKRLARMVIETGTLTGTVFLSCVTLREKLNLPPATTAIAALVLLFTAVEWTICPMLFLSKLYTNSALFTLNNRAIIKSTQGEDGRTAIMLSPTVPHLHNHNHPLEIMSDEQRSPIVISIVREEDVYTSAVKHEESV</sequence>
<keyword evidence="4" id="KW-1185">Reference proteome</keyword>
<dbReference type="OrthoDB" id="3263055at2759"/>
<evidence type="ECO:0000313" key="4">
    <source>
        <dbReference type="Proteomes" id="UP000076871"/>
    </source>
</evidence>
<dbReference type="RefSeq" id="XP_040766886.1">
    <property type="nucleotide sequence ID" value="XM_040902865.1"/>
</dbReference>
<feature type="transmembrane region" description="Helical" evidence="1">
    <location>
        <begin position="58"/>
        <end position="80"/>
    </location>
</feature>
<name>A0A165FLF0_9APHY</name>
<dbReference type="Pfam" id="PF20152">
    <property type="entry name" value="DUF6534"/>
    <property type="match status" value="1"/>
</dbReference>
<accession>A0A165FLF0</accession>
<feature type="transmembrane region" description="Helical" evidence="1">
    <location>
        <begin position="25"/>
        <end position="46"/>
    </location>
</feature>
<evidence type="ECO:0000256" key="1">
    <source>
        <dbReference type="SAM" id="Phobius"/>
    </source>
</evidence>
<feature type="transmembrane region" description="Helical" evidence="1">
    <location>
        <begin position="131"/>
        <end position="151"/>
    </location>
</feature>
<dbReference type="Proteomes" id="UP000076871">
    <property type="component" value="Unassembled WGS sequence"/>
</dbReference>
<keyword evidence="1" id="KW-0812">Transmembrane</keyword>
<feature type="domain" description="DUF6534" evidence="2">
    <location>
        <begin position="65"/>
        <end position="167"/>
    </location>
</feature>